<dbReference type="CDD" id="cd03692">
    <property type="entry name" value="mtIF2_IVc"/>
    <property type="match status" value="1"/>
</dbReference>
<dbReference type="Gene3D" id="2.40.30.10">
    <property type="entry name" value="Translation factors"/>
    <property type="match status" value="2"/>
</dbReference>
<evidence type="ECO:0000256" key="10">
    <source>
        <dbReference type="RuleBase" id="RU000644"/>
    </source>
</evidence>
<feature type="compositionally biased region" description="Basic and acidic residues" evidence="11">
    <location>
        <begin position="87"/>
        <end position="99"/>
    </location>
</feature>
<evidence type="ECO:0000256" key="3">
    <source>
        <dbReference type="ARBA" id="ARBA00022490"/>
    </source>
</evidence>
<keyword evidence="4 9" id="KW-0396">Initiation factor</keyword>
<organism evidence="13 14">
    <name type="scientific">Paenibacillus ginsengarvi</name>
    <dbReference type="NCBI Taxonomy" id="400777"/>
    <lineage>
        <taxon>Bacteria</taxon>
        <taxon>Bacillati</taxon>
        <taxon>Bacillota</taxon>
        <taxon>Bacilli</taxon>
        <taxon>Bacillales</taxon>
        <taxon>Paenibacillaceae</taxon>
        <taxon>Paenibacillus</taxon>
    </lineage>
</organism>
<feature type="region of interest" description="G-domain" evidence="9">
    <location>
        <begin position="582"/>
        <end position="730"/>
    </location>
</feature>
<dbReference type="Pfam" id="PF11987">
    <property type="entry name" value="IF-2"/>
    <property type="match status" value="1"/>
</dbReference>
<feature type="region of interest" description="Disordered" evidence="11">
    <location>
        <begin position="62"/>
        <end position="494"/>
    </location>
</feature>
<dbReference type="InterPro" id="IPR006847">
    <property type="entry name" value="IF2_N"/>
</dbReference>
<dbReference type="GO" id="GO:0005525">
    <property type="term" value="F:GTP binding"/>
    <property type="evidence" value="ECO:0007669"/>
    <property type="project" value="UniProtKB-KW"/>
</dbReference>
<evidence type="ECO:0000256" key="9">
    <source>
        <dbReference type="HAMAP-Rule" id="MF_00100"/>
    </source>
</evidence>
<reference evidence="13 14" key="1">
    <citation type="journal article" date="2007" name="Int. J. Syst. Evol. Microbiol.">
        <title>Paenibacillus ginsengarvi sp. nov., isolated from soil from ginseng cultivation.</title>
        <authorList>
            <person name="Yoon M.H."/>
            <person name="Ten L.N."/>
            <person name="Im W.T."/>
        </authorList>
    </citation>
    <scope>NUCLEOTIDE SEQUENCE [LARGE SCALE GENOMIC DNA]</scope>
    <source>
        <strain evidence="13 14">KCTC 13059</strain>
    </source>
</reference>
<dbReference type="InterPro" id="IPR000795">
    <property type="entry name" value="T_Tr_GTP-bd_dom"/>
</dbReference>
<evidence type="ECO:0000256" key="1">
    <source>
        <dbReference type="ARBA" id="ARBA00007733"/>
    </source>
</evidence>
<feature type="compositionally biased region" description="Low complexity" evidence="11">
    <location>
        <begin position="249"/>
        <end position="259"/>
    </location>
</feature>
<comment type="function">
    <text evidence="8 9 10">One of the essential components for the initiation of protein synthesis. Protects formylmethionyl-tRNA from spontaneous hydrolysis and promotes its binding to the 30S ribosomal subunits. Also involved in the hydrolysis of GTP during the formation of the 70S ribosomal complex.</text>
</comment>
<evidence type="ECO:0000256" key="7">
    <source>
        <dbReference type="ARBA" id="ARBA00023134"/>
    </source>
</evidence>
<comment type="caution">
    <text evidence="13">The sequence shown here is derived from an EMBL/GenBank/DDBJ whole genome shotgun (WGS) entry which is preliminary data.</text>
</comment>
<keyword evidence="3 9" id="KW-0963">Cytoplasm</keyword>
<evidence type="ECO:0000256" key="11">
    <source>
        <dbReference type="SAM" id="MobiDB-lite"/>
    </source>
</evidence>
<sequence>MSNQDKDKLRVYEYAKSLNMSSKEIITILKRLDVPVNNHMSVMENDSVDKVEKFFRDVKANAAAKRAGNENSGSSASSQGGGAGRRQGQDNHGGERQDRPQAGQGGERRQEGDRPQGGQGGERRQEGDRPQGSQGGERRQEGDRPQGGQGGERRQEGDRPQGSQGGERRNDGGRPYGDRPQGSGQGGRPYGDRPQGSGQGGRPYGDRPQGSGQGGRPYGDRPQGSGQGGRPYGDRPQGSGQGGRPYGDRPQGSGQGSRPQGDRPQGSGQGGRPYGDRPQGSGQGGRPYGDRPQGSGQGGRPYGDRPQGSGQGGRPYGDRPQGSGQGGRPYGDRPQGSGQGGRPYGDRPQGSGQGGRPQGSGQGGRPYGDRPQGSGQGGRPQGGGQGGASRAPVASSTAPVAGTRPPAPRTDRDRGYQDRDRGGALKNNEPGFNKAVVFRTSTENLDDINLSQGRAKKPKPGQGNRSGGANNRGGKGGRGRFGQQDNVRKEKIDNTPKKIIVRGTMTVGDLCKLLHKDASEVIKKLLLLGTMATINQELDLDTILLVAGEFKVDVEVKLPVEEDNFETIEEKDDEADLIERPPVVTIMGHVDHGKTTLLDAIRQTNVTEGEAGGITQHIGAYQVEIKNKKITFLDTPGHEAFTSMRARGAQVTDITIIVVAADDGVMPQTVEAISHAKAAGVPIIVAVNKIDKPDANPDKIKQELTEYELVPEEWGGDTIFVNISAKQRTGLEELLEMILLVAEVQEFKANPNKRARGTVIEAELDKGKGPVARVLIQHGTLKIGDAFVAGVCFGRVRAMVNDKGRRLKEAGPSTPVEITGLTEVPLAGDPLLAFEDERKARAIAERRNTTHRQSTMGANSRVTLDDLYKHIKDGEMKDLFVIIKGDVQGSVEALKGSLEKIEVEGVRVKIIHSGVGAITESDIILASASNAIIIGFNVRPEPAAMATADQEKVDIRLHSIIYKVIEEIEHAMKGMLDPVFKEVVIGQAEVRNLFKVSKIGTIAGCMVTSGKITRSADLRLIREGIVVFTGKFDSLKRFKDDVREVAQGYECGISIEKYNDIREGDVIEAFVMETVER</sequence>
<feature type="domain" description="Tr-type G" evidence="12">
    <location>
        <begin position="579"/>
        <end position="746"/>
    </location>
</feature>
<feature type="compositionally biased region" description="Gly residues" evidence="11">
    <location>
        <begin position="351"/>
        <end position="366"/>
    </location>
</feature>
<keyword evidence="7 9" id="KW-0342">GTP-binding</keyword>
<dbReference type="InterPro" id="IPR009000">
    <property type="entry name" value="Transl_B-barrel_sf"/>
</dbReference>
<gene>
    <name evidence="9" type="primary">infB</name>
    <name evidence="13" type="ORF">D7M11_00460</name>
</gene>
<dbReference type="FunFam" id="2.40.30.10:FF:000007">
    <property type="entry name" value="Translation initiation factor IF-2"/>
    <property type="match status" value="1"/>
</dbReference>
<proteinExistence type="inferred from homology"/>
<evidence type="ECO:0000256" key="8">
    <source>
        <dbReference type="ARBA" id="ARBA00025162"/>
    </source>
</evidence>
<evidence type="ECO:0000313" key="13">
    <source>
        <dbReference type="EMBL" id="RKN86478.1"/>
    </source>
</evidence>
<protein>
    <recommendedName>
        <fullName evidence="2 9">Translation initiation factor IF-2</fullName>
    </recommendedName>
</protein>
<feature type="compositionally biased region" description="Gly residues" evidence="11">
    <location>
        <begin position="374"/>
        <end position="387"/>
    </location>
</feature>
<evidence type="ECO:0000313" key="14">
    <source>
        <dbReference type="Proteomes" id="UP000282311"/>
    </source>
</evidence>
<dbReference type="InterPro" id="IPR000178">
    <property type="entry name" value="TF_IF2_bacterial-like"/>
</dbReference>
<dbReference type="Gene3D" id="3.40.50.300">
    <property type="entry name" value="P-loop containing nucleotide triphosphate hydrolases"/>
    <property type="match status" value="1"/>
</dbReference>
<evidence type="ECO:0000256" key="2">
    <source>
        <dbReference type="ARBA" id="ARBA00020675"/>
    </source>
</evidence>
<dbReference type="Pfam" id="PF04760">
    <property type="entry name" value="IF2_N"/>
    <property type="match status" value="2"/>
</dbReference>
<dbReference type="AlphaFoldDB" id="A0A3B0CPV3"/>
<evidence type="ECO:0000256" key="4">
    <source>
        <dbReference type="ARBA" id="ARBA00022540"/>
    </source>
</evidence>
<keyword evidence="6 9" id="KW-0648">Protein biosynthesis</keyword>
<dbReference type="CDD" id="cd01887">
    <property type="entry name" value="IF2_eIF5B"/>
    <property type="match status" value="1"/>
</dbReference>
<dbReference type="PANTHER" id="PTHR43381:SF5">
    <property type="entry name" value="TR-TYPE G DOMAIN-CONTAINING PROTEIN"/>
    <property type="match status" value="1"/>
</dbReference>
<dbReference type="InterPro" id="IPR053905">
    <property type="entry name" value="EF-G-like_DII"/>
</dbReference>
<dbReference type="SUPFAM" id="SSF52156">
    <property type="entry name" value="Initiation factor IF2/eIF5b, domain 3"/>
    <property type="match status" value="1"/>
</dbReference>
<comment type="similarity">
    <text evidence="1 9 10">Belongs to the TRAFAC class translation factor GTPase superfamily. Classic translation factor GTPase family. IF-2 subfamily.</text>
</comment>
<dbReference type="FunFam" id="2.40.30.10:FF:000008">
    <property type="entry name" value="Translation initiation factor IF-2"/>
    <property type="match status" value="1"/>
</dbReference>
<dbReference type="HAMAP" id="MF_00100_B">
    <property type="entry name" value="IF_2_B"/>
    <property type="match status" value="1"/>
</dbReference>
<dbReference type="SUPFAM" id="SSF50447">
    <property type="entry name" value="Translation proteins"/>
    <property type="match status" value="2"/>
</dbReference>
<evidence type="ECO:0000259" key="12">
    <source>
        <dbReference type="PROSITE" id="PS51722"/>
    </source>
</evidence>
<dbReference type="InterPro" id="IPR044145">
    <property type="entry name" value="IF2_II"/>
</dbReference>
<dbReference type="NCBIfam" id="TIGR00487">
    <property type="entry name" value="IF-2"/>
    <property type="match status" value="1"/>
</dbReference>
<dbReference type="FunFam" id="3.40.50.300:FF:000019">
    <property type="entry name" value="Translation initiation factor IF-2"/>
    <property type="match status" value="1"/>
</dbReference>
<dbReference type="EMBL" id="RBAH01000001">
    <property type="protein sequence ID" value="RKN86478.1"/>
    <property type="molecule type" value="Genomic_DNA"/>
</dbReference>
<dbReference type="Pfam" id="PF22042">
    <property type="entry name" value="EF-G_D2"/>
    <property type="match status" value="1"/>
</dbReference>
<dbReference type="PANTHER" id="PTHR43381">
    <property type="entry name" value="TRANSLATION INITIATION FACTOR IF-2-RELATED"/>
    <property type="match status" value="1"/>
</dbReference>
<dbReference type="InterPro" id="IPR023115">
    <property type="entry name" value="TIF_IF2_dom3"/>
</dbReference>
<feature type="compositionally biased region" description="Gly residues" evidence="11">
    <location>
        <begin position="464"/>
        <end position="480"/>
    </location>
</feature>
<dbReference type="SUPFAM" id="SSF52540">
    <property type="entry name" value="P-loop containing nucleoside triphosphate hydrolases"/>
    <property type="match status" value="1"/>
</dbReference>
<dbReference type="InterPro" id="IPR036925">
    <property type="entry name" value="TIF_IF2_dom3_sf"/>
</dbReference>
<accession>A0A3B0CPV3</accession>
<dbReference type="InterPro" id="IPR027417">
    <property type="entry name" value="P-loop_NTPase"/>
</dbReference>
<name>A0A3B0CPV3_9BACL</name>
<dbReference type="Gene3D" id="3.40.50.10050">
    <property type="entry name" value="Translation initiation factor IF- 2, domain 3"/>
    <property type="match status" value="1"/>
</dbReference>
<dbReference type="RefSeq" id="WP_120745184.1">
    <property type="nucleotide sequence ID" value="NZ_RBAH01000001.1"/>
</dbReference>
<evidence type="ECO:0000256" key="6">
    <source>
        <dbReference type="ARBA" id="ARBA00022917"/>
    </source>
</evidence>
<feature type="compositionally biased region" description="Low complexity" evidence="11">
    <location>
        <begin position="69"/>
        <end position="78"/>
    </location>
</feature>
<dbReference type="CDD" id="cd03702">
    <property type="entry name" value="IF2_mtIF2_II"/>
    <property type="match status" value="1"/>
</dbReference>
<dbReference type="FunFam" id="3.40.50.10050:FF:000001">
    <property type="entry name" value="Translation initiation factor IF-2"/>
    <property type="match status" value="1"/>
</dbReference>
<dbReference type="Proteomes" id="UP000282311">
    <property type="component" value="Unassembled WGS sequence"/>
</dbReference>
<dbReference type="InterPro" id="IPR015760">
    <property type="entry name" value="TIF_IF2"/>
</dbReference>
<keyword evidence="5 9" id="KW-0547">Nucleotide-binding</keyword>
<evidence type="ECO:0000256" key="5">
    <source>
        <dbReference type="ARBA" id="ARBA00022741"/>
    </source>
</evidence>
<dbReference type="Gene3D" id="1.10.10.2480">
    <property type="match status" value="1"/>
</dbReference>
<keyword evidence="14" id="KW-1185">Reference proteome</keyword>
<feature type="binding site" evidence="9">
    <location>
        <begin position="588"/>
        <end position="595"/>
    </location>
    <ligand>
        <name>GTP</name>
        <dbReference type="ChEBI" id="CHEBI:37565"/>
    </ligand>
</feature>
<dbReference type="OrthoDB" id="9811804at2"/>
<comment type="subcellular location">
    <subcellularLocation>
        <location evidence="9">Cytoplasm</location>
    </subcellularLocation>
</comment>
<dbReference type="NCBIfam" id="TIGR00231">
    <property type="entry name" value="small_GTP"/>
    <property type="match status" value="1"/>
</dbReference>
<feature type="binding site" evidence="9">
    <location>
        <begin position="688"/>
        <end position="691"/>
    </location>
    <ligand>
        <name>GTP</name>
        <dbReference type="ChEBI" id="CHEBI:37565"/>
    </ligand>
</feature>
<feature type="binding site" evidence="9">
    <location>
        <begin position="634"/>
        <end position="638"/>
    </location>
    <ligand>
        <name>GTP</name>
        <dbReference type="ChEBI" id="CHEBI:37565"/>
    </ligand>
</feature>
<dbReference type="InterPro" id="IPR005225">
    <property type="entry name" value="Small_GTP-bd"/>
</dbReference>
<dbReference type="GO" id="GO:0005829">
    <property type="term" value="C:cytosol"/>
    <property type="evidence" value="ECO:0007669"/>
    <property type="project" value="TreeGrafter"/>
</dbReference>
<feature type="compositionally biased region" description="Basic and acidic residues" evidence="11">
    <location>
        <begin position="409"/>
        <end position="423"/>
    </location>
</feature>
<dbReference type="Pfam" id="PF00009">
    <property type="entry name" value="GTP_EFTU"/>
    <property type="match status" value="1"/>
</dbReference>
<dbReference type="PROSITE" id="PS51722">
    <property type="entry name" value="G_TR_2"/>
    <property type="match status" value="1"/>
</dbReference>
<dbReference type="GO" id="GO:0003924">
    <property type="term" value="F:GTPase activity"/>
    <property type="evidence" value="ECO:0007669"/>
    <property type="project" value="UniProtKB-UniRule"/>
</dbReference>
<dbReference type="GO" id="GO:0003743">
    <property type="term" value="F:translation initiation factor activity"/>
    <property type="evidence" value="ECO:0007669"/>
    <property type="project" value="UniProtKB-UniRule"/>
</dbReference>